<evidence type="ECO:0000313" key="2">
    <source>
        <dbReference type="Proteomes" id="UP000260351"/>
    </source>
</evidence>
<dbReference type="RefSeq" id="WP_116651638.1">
    <property type="nucleotide sequence ID" value="NZ_QUZK01000047.1"/>
</dbReference>
<organism evidence="1 2">
    <name type="scientific">Wenzhouxiangella sediminis</name>
    <dbReference type="NCBI Taxonomy" id="1792836"/>
    <lineage>
        <taxon>Bacteria</taxon>
        <taxon>Pseudomonadati</taxon>
        <taxon>Pseudomonadota</taxon>
        <taxon>Gammaproteobacteria</taxon>
        <taxon>Chromatiales</taxon>
        <taxon>Wenzhouxiangellaceae</taxon>
        <taxon>Wenzhouxiangella</taxon>
    </lineage>
</organism>
<name>A0A3E1K5X6_9GAMM</name>
<proteinExistence type="predicted"/>
<dbReference type="Pfam" id="PF08843">
    <property type="entry name" value="AbiEii"/>
    <property type="match status" value="1"/>
</dbReference>
<dbReference type="OrthoDB" id="5918411at2"/>
<dbReference type="Proteomes" id="UP000260351">
    <property type="component" value="Unassembled WGS sequence"/>
</dbReference>
<accession>A0A3E1K5X6</accession>
<dbReference type="EMBL" id="QUZK01000047">
    <property type="protein sequence ID" value="RFF29415.1"/>
    <property type="molecule type" value="Genomic_DNA"/>
</dbReference>
<reference evidence="1 2" key="1">
    <citation type="submission" date="2018-08" db="EMBL/GenBank/DDBJ databases">
        <title>Wenzhouxiangella salilacus sp. nov., a novel bacterium isolated from a saline lake in Xinjiang Province, China.</title>
        <authorList>
            <person name="Han S."/>
        </authorList>
    </citation>
    <scope>NUCLEOTIDE SEQUENCE [LARGE SCALE GENOMIC DNA]</scope>
    <source>
        <strain evidence="1 2">XDB06</strain>
    </source>
</reference>
<protein>
    <recommendedName>
        <fullName evidence="3">Nucleotidyltransferase</fullName>
    </recommendedName>
</protein>
<evidence type="ECO:0000313" key="1">
    <source>
        <dbReference type="EMBL" id="RFF29415.1"/>
    </source>
</evidence>
<comment type="caution">
    <text evidence="1">The sequence shown here is derived from an EMBL/GenBank/DDBJ whole genome shotgun (WGS) entry which is preliminary data.</text>
</comment>
<dbReference type="AlphaFoldDB" id="A0A3E1K5X6"/>
<dbReference type="InterPro" id="IPR014942">
    <property type="entry name" value="AbiEii"/>
</dbReference>
<gene>
    <name evidence="1" type="ORF">DZC52_13300</name>
</gene>
<evidence type="ECO:0008006" key="3">
    <source>
        <dbReference type="Google" id="ProtNLM"/>
    </source>
</evidence>
<sequence>MDLSARTELDYLARIVEVVNEAVPGAEWILVGALARDLLLHYAHGIAISRATTDVDLAIAVRSWEHFSTTRQALLDSGRFESVRGVEHQVTFDRDIKIDLVPFGGIERSDGTIAWPPGGHPSMTVTGFSEALRTANQVALPHGQRVAVVCLPMLLLLKLMAWQDRRHRRPGVDAEDIMLILRNYTDCGNLERMAAQHADLMERADFDYELAGSILAGRDLAGLLAEAEEDSPSALELAREIVRLQIQSEGPGPLVGDVRATDMDNFRKLLEAFSNGLSLDE</sequence>
<keyword evidence="2" id="KW-1185">Reference proteome</keyword>